<sequence>MSALRHPVPMSFPPFFCGLPFTGRQAGKKLNWLLGGGEIRQLLKGVYVATETPDSPELRAAAAALVIPSDGVARAETAAWIHGIPTAALSADEQVPIRWTRTPAETVNLAGHKVTSPAATGVELALHLPRPFALASIDALLRSGRADRATLEGLLDQYDTHQAQLRARNILKHADPRAESPAESWLRLRLLDAGFPKPDLQVRVSGPTRDYRLDLSYPDPIDGVRLGLEYDSDRWHSSDRDQVRDEERRTGLKALGWHIIPVRRTDLWGSYPALELAVGAFLCRWPRLPRRW</sequence>
<dbReference type="Proteomes" id="UP001500542">
    <property type="component" value="Unassembled WGS sequence"/>
</dbReference>
<keyword evidence="2" id="KW-1185">Reference proteome</keyword>
<gene>
    <name evidence="1" type="ORF">GCM10009554_13890</name>
</gene>
<proteinExistence type="predicted"/>
<organism evidence="1 2">
    <name type="scientific">Kribbella koreensis</name>
    <dbReference type="NCBI Taxonomy" id="57909"/>
    <lineage>
        <taxon>Bacteria</taxon>
        <taxon>Bacillati</taxon>
        <taxon>Actinomycetota</taxon>
        <taxon>Actinomycetes</taxon>
        <taxon>Propionibacteriales</taxon>
        <taxon>Kribbellaceae</taxon>
        <taxon>Kribbella</taxon>
    </lineage>
</organism>
<reference evidence="1 2" key="1">
    <citation type="journal article" date="2019" name="Int. J. Syst. Evol. Microbiol.">
        <title>The Global Catalogue of Microorganisms (GCM) 10K type strain sequencing project: providing services to taxonomists for standard genome sequencing and annotation.</title>
        <authorList>
            <consortium name="The Broad Institute Genomics Platform"/>
            <consortium name="The Broad Institute Genome Sequencing Center for Infectious Disease"/>
            <person name="Wu L."/>
            <person name="Ma J."/>
        </authorList>
    </citation>
    <scope>NUCLEOTIDE SEQUENCE [LARGE SCALE GENOMIC DNA]</scope>
    <source>
        <strain evidence="1 2">JCM 10977</strain>
    </source>
</reference>
<dbReference type="InterPro" id="IPR011335">
    <property type="entry name" value="Restrct_endonuc-II-like"/>
</dbReference>
<protein>
    <submittedName>
        <fullName evidence="1">Type IV toxin-antitoxin system AbiEi family antitoxin domain-containing protein</fullName>
    </submittedName>
</protein>
<evidence type="ECO:0000313" key="1">
    <source>
        <dbReference type="EMBL" id="GAA0930601.1"/>
    </source>
</evidence>
<name>A0ABN1PP72_9ACTN</name>
<dbReference type="SUPFAM" id="SSF52980">
    <property type="entry name" value="Restriction endonuclease-like"/>
    <property type="match status" value="1"/>
</dbReference>
<evidence type="ECO:0000313" key="2">
    <source>
        <dbReference type="Proteomes" id="UP001500542"/>
    </source>
</evidence>
<accession>A0ABN1PP72</accession>
<dbReference type="EMBL" id="BAAAHK010000003">
    <property type="protein sequence ID" value="GAA0930601.1"/>
    <property type="molecule type" value="Genomic_DNA"/>
</dbReference>
<dbReference type="Gene3D" id="3.40.960.10">
    <property type="entry name" value="VSR Endonuclease"/>
    <property type="match status" value="1"/>
</dbReference>
<comment type="caution">
    <text evidence="1">The sequence shown here is derived from an EMBL/GenBank/DDBJ whole genome shotgun (WGS) entry which is preliminary data.</text>
</comment>